<dbReference type="PROSITE" id="PS50279">
    <property type="entry name" value="BPTI_KUNITZ_2"/>
    <property type="match status" value="1"/>
</dbReference>
<keyword evidence="7" id="KW-1185">Reference proteome</keyword>
<dbReference type="InterPro" id="IPR002223">
    <property type="entry name" value="Kunitz_BPTI"/>
</dbReference>
<dbReference type="InterPro" id="IPR020901">
    <property type="entry name" value="Prtase_inh_Kunz-CS"/>
</dbReference>
<keyword evidence="1" id="KW-0646">Protease inhibitor</keyword>
<dbReference type="SMART" id="SM00131">
    <property type="entry name" value="KU"/>
    <property type="match status" value="1"/>
</dbReference>
<dbReference type="EMBL" id="CAXLJM020000069">
    <property type="protein sequence ID" value="CAL8125074.1"/>
    <property type="molecule type" value="Genomic_DNA"/>
</dbReference>
<evidence type="ECO:0000313" key="7">
    <source>
        <dbReference type="Proteomes" id="UP001642540"/>
    </source>
</evidence>
<keyword evidence="4" id="KW-0732">Signal</keyword>
<dbReference type="Pfam" id="PF00014">
    <property type="entry name" value="Kunitz_BPTI"/>
    <property type="match status" value="1"/>
</dbReference>
<accession>A0ABP1RDX9</accession>
<feature type="region of interest" description="Disordered" evidence="3">
    <location>
        <begin position="46"/>
        <end position="86"/>
    </location>
</feature>
<evidence type="ECO:0000256" key="1">
    <source>
        <dbReference type="ARBA" id="ARBA00022690"/>
    </source>
</evidence>
<feature type="region of interest" description="Disordered" evidence="3">
    <location>
        <begin position="121"/>
        <end position="150"/>
    </location>
</feature>
<evidence type="ECO:0000313" key="6">
    <source>
        <dbReference type="EMBL" id="CAL8125074.1"/>
    </source>
</evidence>
<evidence type="ECO:0000256" key="3">
    <source>
        <dbReference type="SAM" id="MobiDB-lite"/>
    </source>
</evidence>
<reference evidence="6 7" key="1">
    <citation type="submission" date="2024-08" db="EMBL/GenBank/DDBJ databases">
        <authorList>
            <person name="Cucini C."/>
            <person name="Frati F."/>
        </authorList>
    </citation>
    <scope>NUCLEOTIDE SEQUENCE [LARGE SCALE GENOMIC DNA]</scope>
</reference>
<dbReference type="Gene3D" id="4.10.410.10">
    <property type="entry name" value="Pancreatic trypsin inhibitor Kunitz domain"/>
    <property type="match status" value="1"/>
</dbReference>
<evidence type="ECO:0000256" key="4">
    <source>
        <dbReference type="SAM" id="SignalP"/>
    </source>
</evidence>
<dbReference type="InterPro" id="IPR036880">
    <property type="entry name" value="Kunitz_BPTI_sf"/>
</dbReference>
<protein>
    <recommendedName>
        <fullName evidence="5">BPTI/Kunitz inhibitor domain-containing protein</fullName>
    </recommendedName>
</protein>
<proteinExistence type="predicted"/>
<keyword evidence="2" id="KW-0722">Serine protease inhibitor</keyword>
<feature type="domain" description="BPTI/Kunitz inhibitor" evidence="5">
    <location>
        <begin position="280"/>
        <end position="336"/>
    </location>
</feature>
<dbReference type="InterPro" id="IPR050098">
    <property type="entry name" value="TFPI/VKTCI-like"/>
</dbReference>
<evidence type="ECO:0000256" key="2">
    <source>
        <dbReference type="ARBA" id="ARBA00022900"/>
    </source>
</evidence>
<gene>
    <name evidence="6" type="ORF">ODALV1_LOCUS20846</name>
</gene>
<feature type="signal peptide" evidence="4">
    <location>
        <begin position="1"/>
        <end position="28"/>
    </location>
</feature>
<comment type="caution">
    <text evidence="6">The sequence shown here is derived from an EMBL/GenBank/DDBJ whole genome shotgun (WGS) entry which is preliminary data.</text>
</comment>
<organism evidence="6 7">
    <name type="scientific">Orchesella dallaii</name>
    <dbReference type="NCBI Taxonomy" id="48710"/>
    <lineage>
        <taxon>Eukaryota</taxon>
        <taxon>Metazoa</taxon>
        <taxon>Ecdysozoa</taxon>
        <taxon>Arthropoda</taxon>
        <taxon>Hexapoda</taxon>
        <taxon>Collembola</taxon>
        <taxon>Entomobryomorpha</taxon>
        <taxon>Entomobryoidea</taxon>
        <taxon>Orchesellidae</taxon>
        <taxon>Orchesellinae</taxon>
        <taxon>Orchesella</taxon>
    </lineage>
</organism>
<dbReference type="PANTHER" id="PTHR10083">
    <property type="entry name" value="KUNITZ-TYPE PROTEASE INHIBITOR-RELATED"/>
    <property type="match status" value="1"/>
</dbReference>
<feature type="chain" id="PRO_5045399254" description="BPTI/Kunitz inhibitor domain-containing protein" evidence="4">
    <location>
        <begin position="29"/>
        <end position="353"/>
    </location>
</feature>
<name>A0ABP1RDX9_9HEXA</name>
<dbReference type="SUPFAM" id="SSF57362">
    <property type="entry name" value="BPTI-like"/>
    <property type="match status" value="1"/>
</dbReference>
<evidence type="ECO:0000259" key="5">
    <source>
        <dbReference type="PROSITE" id="PS50279"/>
    </source>
</evidence>
<dbReference type="Proteomes" id="UP001642540">
    <property type="component" value="Unassembled WGS sequence"/>
</dbReference>
<dbReference type="PROSITE" id="PS00280">
    <property type="entry name" value="BPTI_KUNITZ_1"/>
    <property type="match status" value="1"/>
</dbReference>
<feature type="compositionally biased region" description="Low complexity" evidence="3">
    <location>
        <begin position="123"/>
        <end position="132"/>
    </location>
</feature>
<sequence length="353" mass="39102">MCRFGVSESGLIIIVAFLLLKSRSDGHAASTDSTYAPLLAEHCDEASKESAHQRQVQARDLSDPLPPDSVHSYESQQSRPDADPSINANVYQKVHRLYTRSINSGFQNKNEEIQLEQNDKAHGTAGTGTASAESEDNEGFNPHAHDDDESFLAHDNHHLHSRQWEPNFEFVASASAFHEVVQVSPSDIRDSDSLSTDAERFGHDQTETHLSHSISRREALAAGVEVEESEQRPEKALVQHRSAKAVRLLSEANDVFLDLIKTNKIPGDNEGNLRGPRSCCKLGKDSGYNCPNLLHGKFMREYYYDPANNRCSHFMFKGCGGNSNRFPSMKACSESCVDLKLNNEAIPHGIATI</sequence>